<dbReference type="PANTHER" id="PTHR37838">
    <property type="entry name" value="NA(+)-TRANSLOCATING NADH-QUINONE REDUCTASE SUBUNIT C"/>
    <property type="match status" value="1"/>
</dbReference>
<evidence type="ECO:0000256" key="16">
    <source>
        <dbReference type="HAMAP-Rule" id="MF_00427"/>
    </source>
</evidence>
<evidence type="ECO:0000259" key="18">
    <source>
        <dbReference type="SMART" id="SM00900"/>
    </source>
</evidence>
<keyword evidence="15 16" id="KW-0739">Sodium transport</keyword>
<comment type="cofactor">
    <cofactor evidence="16 17">
        <name>FMN</name>
        <dbReference type="ChEBI" id="CHEBI:58210"/>
    </cofactor>
</comment>
<dbReference type="EMBL" id="WTUX01000019">
    <property type="protein sequence ID" value="MZR14980.1"/>
    <property type="molecule type" value="Genomic_DNA"/>
</dbReference>
<evidence type="ECO:0000256" key="15">
    <source>
        <dbReference type="ARBA" id="ARBA00023201"/>
    </source>
</evidence>
<keyword evidence="13 16" id="KW-0830">Ubiquinone</keyword>
<dbReference type="GO" id="GO:0006814">
    <property type="term" value="P:sodium ion transport"/>
    <property type="evidence" value="ECO:0007669"/>
    <property type="project" value="UniProtKB-UniRule"/>
</dbReference>
<evidence type="ECO:0000256" key="2">
    <source>
        <dbReference type="ARBA" id="ARBA00022475"/>
    </source>
</evidence>
<comment type="similarity">
    <text evidence="16 17">Belongs to the NqrC family.</text>
</comment>
<feature type="domain" description="FMN-binding" evidence="18">
    <location>
        <begin position="156"/>
        <end position="252"/>
    </location>
</feature>
<keyword evidence="20" id="KW-1185">Reference proteome</keyword>
<evidence type="ECO:0000256" key="10">
    <source>
        <dbReference type="ARBA" id="ARBA00023027"/>
    </source>
</evidence>
<evidence type="ECO:0000256" key="8">
    <source>
        <dbReference type="ARBA" id="ARBA00022967"/>
    </source>
</evidence>
<evidence type="ECO:0000256" key="17">
    <source>
        <dbReference type="PIRNR" id="PIRNR009437"/>
    </source>
</evidence>
<organism evidence="19 20">
    <name type="scientific">Maritimibacter harenae</name>
    <dbReference type="NCBI Taxonomy" id="2606218"/>
    <lineage>
        <taxon>Bacteria</taxon>
        <taxon>Pseudomonadati</taxon>
        <taxon>Pseudomonadota</taxon>
        <taxon>Alphaproteobacteria</taxon>
        <taxon>Rhodobacterales</taxon>
        <taxon>Roseobacteraceae</taxon>
        <taxon>Maritimibacter</taxon>
    </lineage>
</organism>
<comment type="caution">
    <text evidence="16">The residue potentially involved in the covalent binding of FMN is a Ser instead of a Thr.</text>
</comment>
<dbReference type="PANTHER" id="PTHR37838:SF1">
    <property type="entry name" value="NA(+)-TRANSLOCATING NADH-QUINONE REDUCTASE SUBUNIT C"/>
    <property type="match status" value="1"/>
</dbReference>
<dbReference type="RefSeq" id="WP_161353220.1">
    <property type="nucleotide sequence ID" value="NZ_WTUX01000019.1"/>
</dbReference>
<evidence type="ECO:0000256" key="13">
    <source>
        <dbReference type="ARBA" id="ARBA00023075"/>
    </source>
</evidence>
<keyword evidence="3" id="KW-0997">Cell inner membrane</keyword>
<comment type="function">
    <text evidence="16">NQR complex catalyzes the reduction of ubiquinone-1 to ubiquinol by two successive reactions, coupled with the transport of Na(+) ions from the cytoplasm to the periplasm. NqrA to NqrE are probably involved in the second step, the conversion of ubisemiquinone to ubiquinol.</text>
</comment>
<keyword evidence="14 16" id="KW-0472">Membrane</keyword>
<comment type="caution">
    <text evidence="19">The sequence shown here is derived from an EMBL/GenBank/DDBJ whole genome shotgun (WGS) entry which is preliminary data.</text>
</comment>
<comment type="catalytic activity">
    <reaction evidence="16 17">
        <text>a ubiquinone + n Na(+)(in) + NADH + H(+) = a ubiquinol + n Na(+)(out) + NAD(+)</text>
        <dbReference type="Rhea" id="RHEA:47748"/>
        <dbReference type="Rhea" id="RHEA-COMP:9565"/>
        <dbReference type="Rhea" id="RHEA-COMP:9566"/>
        <dbReference type="ChEBI" id="CHEBI:15378"/>
        <dbReference type="ChEBI" id="CHEBI:16389"/>
        <dbReference type="ChEBI" id="CHEBI:17976"/>
        <dbReference type="ChEBI" id="CHEBI:29101"/>
        <dbReference type="ChEBI" id="CHEBI:57540"/>
        <dbReference type="ChEBI" id="CHEBI:57945"/>
        <dbReference type="EC" id="7.2.1.1"/>
    </reaction>
</comment>
<evidence type="ECO:0000256" key="11">
    <source>
        <dbReference type="ARBA" id="ARBA00023053"/>
    </source>
</evidence>
<dbReference type="EC" id="7.2.1.1" evidence="16 17"/>
<evidence type="ECO:0000256" key="1">
    <source>
        <dbReference type="ARBA" id="ARBA00022448"/>
    </source>
</evidence>
<dbReference type="InterPro" id="IPR010204">
    <property type="entry name" value="NqrC"/>
</dbReference>
<keyword evidence="2 16" id="KW-1003">Cell membrane</keyword>
<comment type="subunit">
    <text evidence="16 17">Composed of six subunits; NqrA, NqrB, NqrC, NqrD, NqrE and NqrF.</text>
</comment>
<gene>
    <name evidence="16" type="primary">nqrC</name>
    <name evidence="19" type="ORF">GQE99_18320</name>
</gene>
<keyword evidence="7 16" id="KW-0812">Transmembrane</keyword>
<evidence type="ECO:0000313" key="19">
    <source>
        <dbReference type="EMBL" id="MZR14980.1"/>
    </source>
</evidence>
<keyword evidence="12 16" id="KW-0406">Ion transport</keyword>
<dbReference type="SMART" id="SM00900">
    <property type="entry name" value="FMN_bind"/>
    <property type="match status" value="1"/>
</dbReference>
<evidence type="ECO:0000256" key="4">
    <source>
        <dbReference type="ARBA" id="ARBA00022553"/>
    </source>
</evidence>
<dbReference type="GO" id="GO:0010181">
    <property type="term" value="F:FMN binding"/>
    <property type="evidence" value="ECO:0007669"/>
    <property type="project" value="UniProtKB-UniRule"/>
</dbReference>
<evidence type="ECO:0000313" key="20">
    <source>
        <dbReference type="Proteomes" id="UP000467322"/>
    </source>
</evidence>
<keyword evidence="10 16" id="KW-0520">NAD</keyword>
<keyword evidence="5 16" id="KW-0285">Flavoprotein</keyword>
<keyword evidence="6 16" id="KW-0288">FMN</keyword>
<keyword evidence="9 16" id="KW-1133">Transmembrane helix</keyword>
<dbReference type="GO" id="GO:0016655">
    <property type="term" value="F:oxidoreductase activity, acting on NAD(P)H, quinone or similar compound as acceptor"/>
    <property type="evidence" value="ECO:0007669"/>
    <property type="project" value="UniProtKB-UniRule"/>
</dbReference>
<accession>A0A845M3P9</accession>
<keyword evidence="1 16" id="KW-0813">Transport</keyword>
<sequence>MADLNPISLWKRFLALPNDNRGKTIAVAILVAALCSLFVTGATVVLRPIQQANRAAETQLRLEALIDAIPGMEAMLEADDGATLSTVVVDLETGMAARDVTPDTLDAALQDPANYANLDDNQDIAGIDTRPRYVQIYILRRDDRVETAIFPMIGSGYNGPIEAMVALTGDMNTIAGMTVTRQSETPGLGARIEEPGWQAGFQGTQVRDPAGTMKFAVARGPAVSPYEVDGITGASRTGRGVTQMVRFWLGPDGYGPVIDAIRRREF</sequence>
<name>A0A845M3P9_9RHOB</name>
<reference evidence="19 20" key="1">
    <citation type="submission" date="2019-12" db="EMBL/GenBank/DDBJ databases">
        <title>Maritimibacter sp. nov. sp. isolated from sea sand.</title>
        <authorList>
            <person name="Kim J."/>
            <person name="Jeong S.E."/>
            <person name="Jung H.S."/>
            <person name="Jeon C.O."/>
        </authorList>
    </citation>
    <scope>NUCLEOTIDE SEQUENCE [LARGE SCALE GENOMIC DNA]</scope>
    <source>
        <strain evidence="19 20">DP07</strain>
    </source>
</reference>
<comment type="caution">
    <text evidence="16">Lacks conserved residue(s) required for the propagation of feature annotation.</text>
</comment>
<dbReference type="Pfam" id="PF04205">
    <property type="entry name" value="FMN_bind"/>
    <property type="match status" value="1"/>
</dbReference>
<evidence type="ECO:0000256" key="7">
    <source>
        <dbReference type="ARBA" id="ARBA00022692"/>
    </source>
</evidence>
<dbReference type="GO" id="GO:0005886">
    <property type="term" value="C:plasma membrane"/>
    <property type="evidence" value="ECO:0007669"/>
    <property type="project" value="UniProtKB-SubCell"/>
</dbReference>
<proteinExistence type="inferred from homology"/>
<evidence type="ECO:0000256" key="6">
    <source>
        <dbReference type="ARBA" id="ARBA00022643"/>
    </source>
</evidence>
<dbReference type="PIRSF" id="PIRSF009437">
    <property type="entry name" value="NQR-1_subunit_C"/>
    <property type="match status" value="1"/>
</dbReference>
<dbReference type="Proteomes" id="UP000467322">
    <property type="component" value="Unassembled WGS sequence"/>
</dbReference>
<dbReference type="HAMAP" id="MF_00427">
    <property type="entry name" value="NqrC"/>
    <property type="match status" value="1"/>
</dbReference>
<feature type="transmembrane region" description="Helical" evidence="16">
    <location>
        <begin position="25"/>
        <end position="46"/>
    </location>
</feature>
<keyword evidence="11 16" id="KW-0915">Sodium</keyword>
<keyword evidence="4 16" id="KW-0597">Phosphoprotein</keyword>
<dbReference type="AlphaFoldDB" id="A0A845M3P9"/>
<keyword evidence="8 16" id="KW-1278">Translocase</keyword>
<comment type="subcellular location">
    <subcellularLocation>
        <location evidence="16">Cell membrane</location>
        <topology evidence="16">Single-pass membrane protein</topology>
    </subcellularLocation>
</comment>
<evidence type="ECO:0000256" key="14">
    <source>
        <dbReference type="ARBA" id="ARBA00023136"/>
    </source>
</evidence>
<evidence type="ECO:0000256" key="5">
    <source>
        <dbReference type="ARBA" id="ARBA00022630"/>
    </source>
</evidence>
<evidence type="ECO:0000256" key="12">
    <source>
        <dbReference type="ARBA" id="ARBA00023065"/>
    </source>
</evidence>
<protein>
    <recommendedName>
        <fullName evidence="16 17">Na(+)-translocating NADH-quinone reductase subunit C</fullName>
        <shortName evidence="16 17">Na(+)-NQR subunit C</shortName>
        <shortName evidence="16 17">Na(+)-translocating NQR subunit C</shortName>
        <ecNumber evidence="16 17">7.2.1.1</ecNumber>
    </recommendedName>
    <alternativeName>
        <fullName evidence="16 17">NQR complex subunit C</fullName>
    </alternativeName>
    <alternativeName>
        <fullName evidence="16 17">NQR-1 subunit C</fullName>
    </alternativeName>
</protein>
<feature type="modified residue" description="FMN phosphoryl serine" evidence="16">
    <location>
        <position position="235"/>
    </location>
</feature>
<dbReference type="InterPro" id="IPR007329">
    <property type="entry name" value="FMN-bd"/>
</dbReference>
<evidence type="ECO:0000256" key="9">
    <source>
        <dbReference type="ARBA" id="ARBA00022989"/>
    </source>
</evidence>
<evidence type="ECO:0000256" key="3">
    <source>
        <dbReference type="ARBA" id="ARBA00022519"/>
    </source>
</evidence>